<gene>
    <name evidence="3" type="ORF">ACFQDI_10420</name>
</gene>
<dbReference type="Gene3D" id="1.10.3210.10">
    <property type="entry name" value="Hypothetical protein af1432"/>
    <property type="match status" value="1"/>
</dbReference>
<dbReference type="SMART" id="SM00471">
    <property type="entry name" value="HDc"/>
    <property type="match status" value="1"/>
</dbReference>
<dbReference type="Pfam" id="PF01966">
    <property type="entry name" value="HD"/>
    <property type="match status" value="1"/>
</dbReference>
<dbReference type="InterPro" id="IPR006674">
    <property type="entry name" value="HD_domain"/>
</dbReference>
<accession>A0ABW0KRG3</accession>
<evidence type="ECO:0000313" key="4">
    <source>
        <dbReference type="Proteomes" id="UP001596052"/>
    </source>
</evidence>
<sequence length="356" mass="39919">MSDLLPDDLDLVSITQLRQVANQSPQPYRLHLQVESRIEKTTSAGSPFFEVKLVDAADSFIWRVFDNNPLFQDVARLARNTFIQLAGQWVEGKYGLEPRQVQWRPLADDEASALLLGDPELASRQHADYADITAFVSSMRDPRLLKLCQVFLERHGERFRRTGAARRNHHARRGGLVEHVAQMMRCAAAIAGVYPQLNRDLMIAGVLFHDCGKLWENAYVESGFVMPYNLTAEMLGHIPLGLELVNKLWRDLLEAPEAVGWTALEPASEVVRLHLLHLIASHHGTHEFGSPVLPKTPEAVALHHVDNIDAKLEMFRRGYAGSKELAPGIFEKFVPWPVNIVAPLPAVHLPPTESVP</sequence>
<reference evidence="4" key="1">
    <citation type="journal article" date="2019" name="Int. J. Syst. Evol. Microbiol.">
        <title>The Global Catalogue of Microorganisms (GCM) 10K type strain sequencing project: providing services to taxonomists for standard genome sequencing and annotation.</title>
        <authorList>
            <consortium name="The Broad Institute Genomics Platform"/>
            <consortium name="The Broad Institute Genome Sequencing Center for Infectious Disease"/>
            <person name="Wu L."/>
            <person name="Ma J."/>
        </authorList>
    </citation>
    <scope>NUCLEOTIDE SEQUENCE [LARGE SCALE GENOMIC DNA]</scope>
    <source>
        <strain evidence="4">CGMCC 4.1469</strain>
    </source>
</reference>
<evidence type="ECO:0000313" key="3">
    <source>
        <dbReference type="EMBL" id="MFC5455271.1"/>
    </source>
</evidence>
<dbReference type="EMBL" id="JBHSMQ010000003">
    <property type="protein sequence ID" value="MFC5455271.1"/>
    <property type="molecule type" value="Genomic_DNA"/>
</dbReference>
<evidence type="ECO:0000256" key="1">
    <source>
        <dbReference type="ARBA" id="ARBA00022801"/>
    </source>
</evidence>
<dbReference type="InterPro" id="IPR003607">
    <property type="entry name" value="HD/PDEase_dom"/>
</dbReference>
<dbReference type="SUPFAM" id="SSF109604">
    <property type="entry name" value="HD-domain/PDEase-like"/>
    <property type="match status" value="1"/>
</dbReference>
<feature type="domain" description="HD/PDEase" evidence="2">
    <location>
        <begin position="172"/>
        <end position="320"/>
    </location>
</feature>
<keyword evidence="1" id="KW-0378">Hydrolase</keyword>
<dbReference type="PANTHER" id="PTHR37294">
    <property type="entry name" value="3'-5' EXORIBONUCLEASE YHAM"/>
    <property type="match status" value="1"/>
</dbReference>
<evidence type="ECO:0000259" key="2">
    <source>
        <dbReference type="SMART" id="SM00471"/>
    </source>
</evidence>
<dbReference type="InterPro" id="IPR050798">
    <property type="entry name" value="YhaM_exoribonuc/phosphodiest"/>
</dbReference>
<dbReference type="PANTHER" id="PTHR37294:SF1">
    <property type="entry name" value="3'-5' EXORIBONUCLEASE YHAM"/>
    <property type="match status" value="1"/>
</dbReference>
<dbReference type="CDD" id="cd00077">
    <property type="entry name" value="HDc"/>
    <property type="match status" value="1"/>
</dbReference>
<keyword evidence="4" id="KW-1185">Reference proteome</keyword>
<dbReference type="RefSeq" id="WP_377166185.1">
    <property type="nucleotide sequence ID" value="NZ_JBHSMQ010000003.1"/>
</dbReference>
<proteinExistence type="predicted"/>
<protein>
    <submittedName>
        <fullName evidence="3">HD domain-containing protein</fullName>
    </submittedName>
</protein>
<comment type="caution">
    <text evidence="3">The sequence shown here is derived from an EMBL/GenBank/DDBJ whole genome shotgun (WGS) entry which is preliminary data.</text>
</comment>
<dbReference type="Proteomes" id="UP001596052">
    <property type="component" value="Unassembled WGS sequence"/>
</dbReference>
<organism evidence="3 4">
    <name type="scientific">Prosthecobacter fluviatilis</name>
    <dbReference type="NCBI Taxonomy" id="445931"/>
    <lineage>
        <taxon>Bacteria</taxon>
        <taxon>Pseudomonadati</taxon>
        <taxon>Verrucomicrobiota</taxon>
        <taxon>Verrucomicrobiia</taxon>
        <taxon>Verrucomicrobiales</taxon>
        <taxon>Verrucomicrobiaceae</taxon>
        <taxon>Prosthecobacter</taxon>
    </lineage>
</organism>
<name>A0ABW0KRG3_9BACT</name>